<gene>
    <name evidence="2" type="ordered locus">Sterm_3519</name>
</gene>
<dbReference type="EMBL" id="CP001739">
    <property type="protein sequence ID" value="ACZ10354.1"/>
    <property type="molecule type" value="Genomic_DNA"/>
</dbReference>
<dbReference type="AlphaFoldDB" id="D1AQU4"/>
<feature type="transmembrane region" description="Helical" evidence="1">
    <location>
        <begin position="12"/>
        <end position="45"/>
    </location>
</feature>
<organism evidence="2 3">
    <name type="scientific">Sebaldella termitidis (strain ATCC 33386 / NCTC 11300)</name>
    <dbReference type="NCBI Taxonomy" id="526218"/>
    <lineage>
        <taxon>Bacteria</taxon>
        <taxon>Fusobacteriati</taxon>
        <taxon>Fusobacteriota</taxon>
        <taxon>Fusobacteriia</taxon>
        <taxon>Fusobacteriales</taxon>
        <taxon>Leptotrichiaceae</taxon>
        <taxon>Sebaldella</taxon>
    </lineage>
</organism>
<evidence type="ECO:0000313" key="3">
    <source>
        <dbReference type="Proteomes" id="UP000000845"/>
    </source>
</evidence>
<keyword evidence="1" id="KW-0472">Membrane</keyword>
<evidence type="ECO:0000256" key="1">
    <source>
        <dbReference type="SAM" id="Phobius"/>
    </source>
</evidence>
<reference evidence="2 3" key="2">
    <citation type="journal article" date="2010" name="Stand. Genomic Sci.">
        <title>Complete genome sequence of Sebaldella termitidis type strain (NCTC 11300).</title>
        <authorList>
            <person name="Harmon-Smith M."/>
            <person name="Celia L."/>
            <person name="Chertkov O."/>
            <person name="Lapidus A."/>
            <person name="Copeland A."/>
            <person name="Glavina Del Rio T."/>
            <person name="Nolan M."/>
            <person name="Lucas S."/>
            <person name="Tice H."/>
            <person name="Cheng J.F."/>
            <person name="Han C."/>
            <person name="Detter J.C."/>
            <person name="Bruce D."/>
            <person name="Goodwin L."/>
            <person name="Pitluck S."/>
            <person name="Pati A."/>
            <person name="Liolios K."/>
            <person name="Ivanova N."/>
            <person name="Mavromatis K."/>
            <person name="Mikhailova N."/>
            <person name="Chen A."/>
            <person name="Palaniappan K."/>
            <person name="Land M."/>
            <person name="Hauser L."/>
            <person name="Chang Y.J."/>
            <person name="Jeffries C.D."/>
            <person name="Brettin T."/>
            <person name="Goker M."/>
            <person name="Beck B."/>
            <person name="Bristow J."/>
            <person name="Eisen J.A."/>
            <person name="Markowitz V."/>
            <person name="Hugenholtz P."/>
            <person name="Kyrpides N.C."/>
            <person name="Klenk H.P."/>
            <person name="Chen F."/>
        </authorList>
    </citation>
    <scope>NUCLEOTIDE SEQUENCE [LARGE SCALE GENOMIC DNA]</scope>
    <source>
        <strain evidence="3">ATCC 33386 / NCTC 11300</strain>
    </source>
</reference>
<sequence>MQNLFLIKTAKILNMLLIGIMALMMIKGVSGALTTLISSILIFISPVVTQLMLLGILVFILSVISIIKLRKYERIVLFKK</sequence>
<dbReference type="HOGENOM" id="CLU_2587740_0_0_0"/>
<keyword evidence="1" id="KW-0812">Transmembrane</keyword>
<dbReference type="RefSeq" id="WP_012862936.1">
    <property type="nucleotide sequence ID" value="NC_013517.1"/>
</dbReference>
<feature type="transmembrane region" description="Helical" evidence="1">
    <location>
        <begin position="51"/>
        <end position="69"/>
    </location>
</feature>
<accession>D1AQU4</accession>
<evidence type="ECO:0000313" key="2">
    <source>
        <dbReference type="EMBL" id="ACZ10354.1"/>
    </source>
</evidence>
<proteinExistence type="predicted"/>
<keyword evidence="1" id="KW-1133">Transmembrane helix</keyword>
<dbReference type="KEGG" id="str:Sterm_3519"/>
<name>D1AQU4_SEBTE</name>
<reference evidence="3" key="1">
    <citation type="submission" date="2009-09" db="EMBL/GenBank/DDBJ databases">
        <title>The complete chromosome of Sebaldella termitidis ATCC 33386.</title>
        <authorList>
            <consortium name="US DOE Joint Genome Institute (JGI-PGF)"/>
            <person name="Lucas S."/>
            <person name="Copeland A."/>
            <person name="Lapidus A."/>
            <person name="Glavina del Rio T."/>
            <person name="Dalin E."/>
            <person name="Tice H."/>
            <person name="Bruce D."/>
            <person name="Goodwin L."/>
            <person name="Pitluck S."/>
            <person name="Kyrpides N."/>
            <person name="Mavromatis K."/>
            <person name="Ivanova N."/>
            <person name="Mikhailova N."/>
            <person name="Sims D."/>
            <person name="Meincke L."/>
            <person name="Brettin T."/>
            <person name="Detter J.C."/>
            <person name="Han C."/>
            <person name="Larimer F."/>
            <person name="Land M."/>
            <person name="Hauser L."/>
            <person name="Markowitz V."/>
            <person name="Cheng J.F."/>
            <person name="Hugenholtz P."/>
            <person name="Woyke T."/>
            <person name="Wu D."/>
            <person name="Eisen J.A."/>
        </authorList>
    </citation>
    <scope>NUCLEOTIDE SEQUENCE [LARGE SCALE GENOMIC DNA]</scope>
    <source>
        <strain evidence="3">ATCC 33386 / NCTC 11300</strain>
    </source>
</reference>
<keyword evidence="3" id="KW-1185">Reference proteome</keyword>
<protein>
    <submittedName>
        <fullName evidence="2">Uncharacterized protein</fullName>
    </submittedName>
</protein>
<dbReference type="Proteomes" id="UP000000845">
    <property type="component" value="Chromosome"/>
</dbReference>